<evidence type="ECO:0000256" key="3">
    <source>
        <dbReference type="ARBA" id="ARBA00022839"/>
    </source>
</evidence>
<dbReference type="PANTHER" id="PTHR30231">
    <property type="entry name" value="DNA POLYMERASE III SUBUNIT EPSILON"/>
    <property type="match status" value="1"/>
</dbReference>
<protein>
    <submittedName>
        <fullName evidence="5">DNA polymerase III alpha subunit</fullName>
        <ecNumber evidence="5">2.7.7.7</ecNumber>
    </submittedName>
</protein>
<evidence type="ECO:0000259" key="4">
    <source>
        <dbReference type="SMART" id="SM00479"/>
    </source>
</evidence>
<evidence type="ECO:0000256" key="1">
    <source>
        <dbReference type="ARBA" id="ARBA00022722"/>
    </source>
</evidence>
<dbReference type="InterPro" id="IPR036397">
    <property type="entry name" value="RNaseH_sf"/>
</dbReference>
<name>A0A0P0LG22_PHOVU</name>
<dbReference type="PATRIC" id="fig|821.40.peg.2098"/>
<accession>A0A0P0LG22</accession>
<dbReference type="InterPro" id="IPR013520">
    <property type="entry name" value="Ribonucl_H"/>
</dbReference>
<dbReference type="InterPro" id="IPR012337">
    <property type="entry name" value="RNaseH-like_sf"/>
</dbReference>
<dbReference type="GO" id="GO:0003676">
    <property type="term" value="F:nucleic acid binding"/>
    <property type="evidence" value="ECO:0007669"/>
    <property type="project" value="InterPro"/>
</dbReference>
<dbReference type="EC" id="2.7.7.7" evidence="5"/>
<dbReference type="AlphaFoldDB" id="A0A0P0LG22"/>
<evidence type="ECO:0000256" key="2">
    <source>
        <dbReference type="ARBA" id="ARBA00022801"/>
    </source>
</evidence>
<dbReference type="Proteomes" id="UP000061587">
    <property type="component" value="Chromosome"/>
</dbReference>
<dbReference type="SUPFAM" id="SSF53098">
    <property type="entry name" value="Ribonuclease H-like"/>
    <property type="match status" value="1"/>
</dbReference>
<keyword evidence="5" id="KW-0808">Transferase</keyword>
<organism evidence="5 6">
    <name type="scientific">Phocaeicola vulgatus</name>
    <name type="common">Bacteroides vulgatus</name>
    <dbReference type="NCBI Taxonomy" id="821"/>
    <lineage>
        <taxon>Bacteria</taxon>
        <taxon>Pseudomonadati</taxon>
        <taxon>Bacteroidota</taxon>
        <taxon>Bacteroidia</taxon>
        <taxon>Bacteroidales</taxon>
        <taxon>Bacteroidaceae</taxon>
        <taxon>Phocaeicola</taxon>
    </lineage>
</organism>
<dbReference type="Pfam" id="PF00929">
    <property type="entry name" value="RNase_T"/>
    <property type="match status" value="1"/>
</dbReference>
<keyword evidence="1" id="KW-0540">Nuclease</keyword>
<feature type="domain" description="Exonuclease" evidence="4">
    <location>
        <begin position="391"/>
        <end position="589"/>
    </location>
</feature>
<keyword evidence="5" id="KW-0548">Nucleotidyltransferase</keyword>
<sequence>MQSNTIICNRDKFSLYSHFYKSMGFQVTFINGYFGNKGVLRVFTFQNFCKYYDNEIYNISLGLKENILWAIFECQKDCSPIFKIDIVKNDVSRIYEAINLSSGMDAETDSVATALPFSNYFCFRNSARIKADKFEDWDWWTDAVICEYKDVVANKISYQILHLDELDLIKTENTDFTLSQYDFVQQFKRPITYFRKRKHITNCYNNIEWKSYFWNSATGIGVLSGANSYRCIDIDGCSSTEFVKQVLLSLGIKGIYDWVISTGSNNGFHVWIKVEELPSNLLMNSHAEKLFKNAGFIVFEPNEKYKNVFKRIELRWKCHVIMPPSLSGYGFNYNFIGGLPQNDPQTISSSVLLSSLQEFGYNTALNYEEIIHCKVTNIGPSVRRYDLYQTVILVLDIETTGLAQDLNVSFDNIDNWPYVVQISYQIFSGYDNDILKESDYILKPDCFTIPAASVSIHGITNDRAQEEGWDRRDFYRYFVEQLKAVHYIVVHNADFDINVLKCELLRYTELSKDDINLLFYGICIICTMKATVDVCKIESNMADRKYKYPSLKELYNYLFHKDFDNMHNSLYDVRATAECFWELSQRGIVKYCKNSPIQLNFVSENKYCCQCGGLLESSYCSFPKWDWEFTLQCKNCGLFYVAGYRTDDELYF</sequence>
<dbReference type="GO" id="GO:0003887">
    <property type="term" value="F:DNA-directed DNA polymerase activity"/>
    <property type="evidence" value="ECO:0007669"/>
    <property type="project" value="UniProtKB-EC"/>
</dbReference>
<dbReference type="SMART" id="SM00479">
    <property type="entry name" value="EXOIII"/>
    <property type="match status" value="1"/>
</dbReference>
<dbReference type="EMBL" id="CP013020">
    <property type="protein sequence ID" value="ALK84361.1"/>
    <property type="molecule type" value="Genomic_DNA"/>
</dbReference>
<dbReference type="CDD" id="cd06127">
    <property type="entry name" value="DEDDh"/>
    <property type="match status" value="1"/>
</dbReference>
<keyword evidence="3" id="KW-0269">Exonuclease</keyword>
<gene>
    <name evidence="5" type="ORF">BvMPK_1757</name>
</gene>
<proteinExistence type="predicted"/>
<keyword evidence="2" id="KW-0378">Hydrolase</keyword>
<dbReference type="PANTHER" id="PTHR30231:SF4">
    <property type="entry name" value="PROTEIN NEN2"/>
    <property type="match status" value="1"/>
</dbReference>
<reference evidence="5 6" key="2">
    <citation type="journal article" date="2016" name="Genome Biol. Evol.">
        <title>Extensive mobilome-driven genome diversification in mouse gut-associated Bacteroides vulgatus mpk.</title>
        <authorList>
            <person name="Lange A."/>
            <person name="Beier S."/>
            <person name="Steimle A."/>
            <person name="Autenrieth I.B."/>
            <person name="Huson D.H."/>
            <person name="Frick J.S."/>
        </authorList>
    </citation>
    <scope>NUCLEOTIDE SEQUENCE [LARGE SCALE GENOMIC DNA]</scope>
    <source>
        <strain evidence="6">mpk</strain>
    </source>
</reference>
<reference evidence="6" key="1">
    <citation type="submission" date="2015-10" db="EMBL/GenBank/DDBJ databases">
        <title>Extensive mobilome-driven genome diversification in gut-associated Bacteroides vulgatus mpk.</title>
        <authorList>
            <person name="Beier S."/>
            <person name="Lange A."/>
            <person name="Huson D.H."/>
            <person name="Frick J.-S."/>
            <person name="Autenrieth I.B."/>
        </authorList>
    </citation>
    <scope>NUCLEOTIDE SEQUENCE [LARGE SCALE GENOMIC DNA]</scope>
    <source>
        <strain evidence="6">mpk</strain>
    </source>
</reference>
<dbReference type="GO" id="GO:0008408">
    <property type="term" value="F:3'-5' exonuclease activity"/>
    <property type="evidence" value="ECO:0007669"/>
    <property type="project" value="TreeGrafter"/>
</dbReference>
<evidence type="ECO:0000313" key="5">
    <source>
        <dbReference type="EMBL" id="ALK84361.1"/>
    </source>
</evidence>
<dbReference type="Gene3D" id="3.30.420.10">
    <property type="entry name" value="Ribonuclease H-like superfamily/Ribonuclease H"/>
    <property type="match status" value="1"/>
</dbReference>
<evidence type="ECO:0000313" key="6">
    <source>
        <dbReference type="Proteomes" id="UP000061587"/>
    </source>
</evidence>